<dbReference type="EMBL" id="JAOPGA020001158">
    <property type="protein sequence ID" value="KAL0485694.1"/>
    <property type="molecule type" value="Genomic_DNA"/>
</dbReference>
<proteinExistence type="predicted"/>
<keyword evidence="1" id="KW-0547">Nucleotide-binding</keyword>
<dbReference type="Pfam" id="PF01504">
    <property type="entry name" value="PIP5K"/>
    <property type="match status" value="1"/>
</dbReference>
<dbReference type="PANTHER" id="PTHR23086:SF126">
    <property type="entry name" value="PIPK DOMAIN-CONTAINING PROTEIN"/>
    <property type="match status" value="1"/>
</dbReference>
<comment type="caution">
    <text evidence="3">The sequence shown here is derived from an EMBL/GenBank/DDBJ whole genome shotgun (WGS) entry which is preliminary data.</text>
</comment>
<accession>A0AAW2Z8G4</accession>
<evidence type="ECO:0000313" key="3">
    <source>
        <dbReference type="EMBL" id="KAL0485694.1"/>
    </source>
</evidence>
<dbReference type="AlphaFoldDB" id="A0AAW2Z8G4"/>
<keyword evidence="4" id="KW-1185">Reference proteome</keyword>
<dbReference type="InterPro" id="IPR023610">
    <property type="entry name" value="PInositol-4/5-P-5/4-kinase"/>
</dbReference>
<evidence type="ECO:0000313" key="4">
    <source>
        <dbReference type="Proteomes" id="UP001431209"/>
    </source>
</evidence>
<dbReference type="Proteomes" id="UP001431209">
    <property type="component" value="Unassembled WGS sequence"/>
</dbReference>
<dbReference type="InterPro" id="IPR027484">
    <property type="entry name" value="PInositol-4-P-5-kinase_N"/>
</dbReference>
<dbReference type="SMART" id="SM00330">
    <property type="entry name" value="PIPKc"/>
    <property type="match status" value="1"/>
</dbReference>
<dbReference type="PROSITE" id="PS51455">
    <property type="entry name" value="PIPK"/>
    <property type="match status" value="1"/>
</dbReference>
<keyword evidence="1" id="KW-0418">Kinase</keyword>
<dbReference type="PANTHER" id="PTHR23086">
    <property type="entry name" value="PHOSPHATIDYLINOSITOL-4-PHOSPHATE 5-KINASE"/>
    <property type="match status" value="1"/>
</dbReference>
<dbReference type="SUPFAM" id="SSF56104">
    <property type="entry name" value="SAICAR synthase-like"/>
    <property type="match status" value="1"/>
</dbReference>
<dbReference type="InterPro" id="IPR002498">
    <property type="entry name" value="PInositol-4-P-4/5-kinase_core"/>
</dbReference>
<protein>
    <submittedName>
        <fullName evidence="3">Phosphatidylinositol 4-phosphate 5-kinase Pip5k1b</fullName>
    </submittedName>
</protein>
<sequence>MLSISDFVAFISILTCLGLSTTLVVRGIQGKHHHRKKRNQRLVDSILKPFSRTLTDREKDPSRPREAPVPIPSYKRFNWKTFLRATGVRLSRREVGLFYQLRQKVWNINEDEYVKCFKQDKLEGGGNLGFSGAAFFFTPNGKRFIVKSLPNEFEWKFFYDDLLVSYFSYMSENRDSLLCRITDALFNLDLRFWNWIRLGTASNFLVMQNNLPDFNEDKGCKSYDLKPQDYLRADLMVPMSSEQEETMLFHKKGIKLSRQNYDNLITVLTRDCKFLSDKKVVDYSLLLGIYPIECVDKLEQPQNFFSGVISSDGKFVYRISIIDYFFSHKTAPTIIANVADVIPGDQEFTFTDKPSSYRQKFLDMVKEYIDVTD</sequence>
<dbReference type="Gene3D" id="3.30.800.10">
    <property type="entry name" value="Phosphatidylinositol Phosphate Kinase II Beta"/>
    <property type="match status" value="1"/>
</dbReference>
<evidence type="ECO:0000259" key="2">
    <source>
        <dbReference type="PROSITE" id="PS51455"/>
    </source>
</evidence>
<dbReference type="GO" id="GO:0046854">
    <property type="term" value="P:phosphatidylinositol phosphate biosynthetic process"/>
    <property type="evidence" value="ECO:0007669"/>
    <property type="project" value="TreeGrafter"/>
</dbReference>
<keyword evidence="1" id="KW-0067">ATP-binding</keyword>
<reference evidence="3 4" key="1">
    <citation type="submission" date="2024-03" db="EMBL/GenBank/DDBJ databases">
        <title>The Acrasis kona genome and developmental transcriptomes reveal deep origins of eukaryotic multicellular pathways.</title>
        <authorList>
            <person name="Sheikh S."/>
            <person name="Fu C.-J."/>
            <person name="Brown M.W."/>
            <person name="Baldauf S.L."/>
        </authorList>
    </citation>
    <scope>NUCLEOTIDE SEQUENCE [LARGE SCALE GENOMIC DNA]</scope>
    <source>
        <strain evidence="3 4">ATCC MYA-3509</strain>
    </source>
</reference>
<keyword evidence="1" id="KW-0808">Transferase</keyword>
<dbReference type="GO" id="GO:0005524">
    <property type="term" value="F:ATP binding"/>
    <property type="evidence" value="ECO:0007669"/>
    <property type="project" value="UniProtKB-UniRule"/>
</dbReference>
<name>A0AAW2Z8G4_9EUKA</name>
<dbReference type="Gene3D" id="3.30.810.10">
    <property type="entry name" value="2-Layer Sandwich"/>
    <property type="match status" value="1"/>
</dbReference>
<organism evidence="3 4">
    <name type="scientific">Acrasis kona</name>
    <dbReference type="NCBI Taxonomy" id="1008807"/>
    <lineage>
        <taxon>Eukaryota</taxon>
        <taxon>Discoba</taxon>
        <taxon>Heterolobosea</taxon>
        <taxon>Tetramitia</taxon>
        <taxon>Eutetramitia</taxon>
        <taxon>Acrasidae</taxon>
        <taxon>Acrasis</taxon>
    </lineage>
</organism>
<evidence type="ECO:0000256" key="1">
    <source>
        <dbReference type="PROSITE-ProRule" id="PRU00781"/>
    </source>
</evidence>
<dbReference type="InterPro" id="IPR027483">
    <property type="entry name" value="PInositol-4-P-4/5-kinase_C_sf"/>
</dbReference>
<gene>
    <name evidence="3" type="ORF">AKO1_003313</name>
</gene>
<feature type="domain" description="PIPK" evidence="2">
    <location>
        <begin position="30"/>
        <end position="369"/>
    </location>
</feature>
<dbReference type="GO" id="GO:0016308">
    <property type="term" value="F:1-phosphatidylinositol-4-phosphate 5-kinase activity"/>
    <property type="evidence" value="ECO:0007669"/>
    <property type="project" value="TreeGrafter"/>
</dbReference>
<dbReference type="GO" id="GO:0005886">
    <property type="term" value="C:plasma membrane"/>
    <property type="evidence" value="ECO:0007669"/>
    <property type="project" value="TreeGrafter"/>
</dbReference>